<organism evidence="11 12">
    <name type="scientific">Flavisolibacter tropicus</name>
    <dbReference type="NCBI Taxonomy" id="1492898"/>
    <lineage>
        <taxon>Bacteria</taxon>
        <taxon>Pseudomonadati</taxon>
        <taxon>Bacteroidota</taxon>
        <taxon>Chitinophagia</taxon>
        <taxon>Chitinophagales</taxon>
        <taxon>Chitinophagaceae</taxon>
        <taxon>Flavisolibacter</taxon>
    </lineage>
</organism>
<dbReference type="GO" id="GO:0030077">
    <property type="term" value="C:plasma membrane light-harvesting complex"/>
    <property type="evidence" value="ECO:0007669"/>
    <property type="project" value="InterPro"/>
</dbReference>
<keyword evidence="7" id="KW-0249">Electron transport</keyword>
<evidence type="ECO:0000256" key="6">
    <source>
        <dbReference type="ARBA" id="ARBA00022723"/>
    </source>
</evidence>
<dbReference type="GO" id="GO:0020037">
    <property type="term" value="F:heme binding"/>
    <property type="evidence" value="ECO:0007669"/>
    <property type="project" value="InterPro"/>
</dbReference>
<evidence type="ECO:0000256" key="9">
    <source>
        <dbReference type="SAM" id="MobiDB-lite"/>
    </source>
</evidence>
<keyword evidence="6" id="KW-0479">Metal-binding</keyword>
<evidence type="ECO:0000256" key="10">
    <source>
        <dbReference type="SAM" id="SignalP"/>
    </source>
</evidence>
<evidence type="ECO:0000256" key="2">
    <source>
        <dbReference type="ARBA" id="ARBA00015978"/>
    </source>
</evidence>
<feature type="region of interest" description="Disordered" evidence="9">
    <location>
        <begin position="126"/>
        <end position="145"/>
    </location>
</feature>
<feature type="chain" id="PRO_5008001603" description="Photosynthetic reaction center cytochrome c subunit" evidence="10">
    <location>
        <begin position="23"/>
        <end position="145"/>
    </location>
</feature>
<keyword evidence="3" id="KW-0813">Transport</keyword>
<evidence type="ECO:0000256" key="7">
    <source>
        <dbReference type="ARBA" id="ARBA00022982"/>
    </source>
</evidence>
<dbReference type="InterPro" id="IPR023119">
    <property type="entry name" value="Multihaem_cyt_PRC_cyt_su-like"/>
</dbReference>
<name>A0A172U2T2_9BACT</name>
<evidence type="ECO:0000256" key="5">
    <source>
        <dbReference type="ARBA" id="ARBA00022617"/>
    </source>
</evidence>
<dbReference type="InterPro" id="IPR003158">
    <property type="entry name" value="Photosyn_RC_cyt_c-su"/>
</dbReference>
<dbReference type="NCBIfam" id="NF033196">
    <property type="entry name" value="c_type_nonphoto"/>
    <property type="match status" value="1"/>
</dbReference>
<evidence type="ECO:0000313" key="11">
    <source>
        <dbReference type="EMBL" id="ANE53478.1"/>
    </source>
</evidence>
<sequence>MKKSYLVTLGLALAVVISSAFTKDEPRYKNLKVLPKNTTKEQMDSVMKHFTVALGVKCNFCHVYNQEQKSMDFASDGNNHKSIARDMLKMTAKLNDKYFNVKHADKLDADLEVTCYTCHNGKVHPAKFGVKPQQQQPPADTTRKM</sequence>
<feature type="signal peptide" evidence="10">
    <location>
        <begin position="1"/>
        <end position="22"/>
    </location>
</feature>
<dbReference type="AlphaFoldDB" id="A0A172U2T2"/>
<evidence type="ECO:0000256" key="3">
    <source>
        <dbReference type="ARBA" id="ARBA00022448"/>
    </source>
</evidence>
<evidence type="ECO:0000256" key="8">
    <source>
        <dbReference type="ARBA" id="ARBA00023004"/>
    </source>
</evidence>
<dbReference type="InterPro" id="IPR036280">
    <property type="entry name" value="Multihaem_cyt_sf"/>
</dbReference>
<dbReference type="GO" id="GO:0005506">
    <property type="term" value="F:iron ion binding"/>
    <property type="evidence" value="ECO:0007669"/>
    <property type="project" value="InterPro"/>
</dbReference>
<dbReference type="GO" id="GO:0019684">
    <property type="term" value="P:photosynthesis, light reaction"/>
    <property type="evidence" value="ECO:0007669"/>
    <property type="project" value="InterPro"/>
</dbReference>
<dbReference type="GO" id="GO:0009055">
    <property type="term" value="F:electron transfer activity"/>
    <property type="evidence" value="ECO:0007669"/>
    <property type="project" value="InterPro"/>
</dbReference>
<dbReference type="RefSeq" id="WP_066409744.1">
    <property type="nucleotide sequence ID" value="NZ_CP011390.1"/>
</dbReference>
<dbReference type="Pfam" id="PF02276">
    <property type="entry name" value="CytoC_RC"/>
    <property type="match status" value="1"/>
</dbReference>
<comment type="function">
    <text evidence="1">The reaction center of purple bacteria contains a tightly bound cytochrome molecule which re-reduces the photo oxidized primary electron donor.</text>
</comment>
<keyword evidence="12" id="KW-1185">Reference proteome</keyword>
<evidence type="ECO:0000256" key="1">
    <source>
        <dbReference type="ARBA" id="ARBA00003196"/>
    </source>
</evidence>
<dbReference type="SUPFAM" id="SSF48695">
    <property type="entry name" value="Multiheme cytochromes"/>
    <property type="match status" value="1"/>
</dbReference>
<protein>
    <recommendedName>
        <fullName evidence="2">Photosynthetic reaction center cytochrome c subunit</fullName>
    </recommendedName>
</protein>
<accession>A0A172U2T2</accession>
<dbReference type="KEGG" id="fla:SY85_13350"/>
<gene>
    <name evidence="11" type="ORF">SY85_13350</name>
</gene>
<dbReference type="Gene3D" id="1.10.468.10">
    <property type="entry name" value="Photosynthetic Reaction Center, subunit C, domain 2"/>
    <property type="match status" value="1"/>
</dbReference>
<keyword evidence="5" id="KW-0349">Heme</keyword>
<proteinExistence type="predicted"/>
<dbReference type="EMBL" id="CP011390">
    <property type="protein sequence ID" value="ANE53478.1"/>
    <property type="molecule type" value="Genomic_DNA"/>
</dbReference>
<keyword evidence="10" id="KW-0732">Signal</keyword>
<reference evidence="11 12" key="2">
    <citation type="journal article" date="2016" name="Int. J. Syst. Evol. Microbiol.">
        <title>Flavisolibacter tropicus sp. nov., isolated from tropical soil.</title>
        <authorList>
            <person name="Lee J.J."/>
            <person name="Kang M.S."/>
            <person name="Kim G.S."/>
            <person name="Lee C.S."/>
            <person name="Lim S."/>
            <person name="Lee J."/>
            <person name="Roh S.H."/>
            <person name="Kang H."/>
            <person name="Ha J.M."/>
            <person name="Bae S."/>
            <person name="Jung H.Y."/>
            <person name="Kim M.K."/>
        </authorList>
    </citation>
    <scope>NUCLEOTIDE SEQUENCE [LARGE SCALE GENOMIC DNA]</scope>
    <source>
        <strain evidence="11 12">LCS9</strain>
    </source>
</reference>
<dbReference type="PATRIC" id="fig|1492898.3.peg.2881"/>
<dbReference type="STRING" id="1492898.SY85_13350"/>
<reference evidence="12" key="1">
    <citation type="submission" date="2015-01" db="EMBL/GenBank/DDBJ databases">
        <title>Flavisolibacter sp./LCS9/ whole genome sequencing.</title>
        <authorList>
            <person name="Kim M.K."/>
            <person name="Srinivasan S."/>
            <person name="Lee J.-J."/>
        </authorList>
    </citation>
    <scope>NUCLEOTIDE SEQUENCE [LARGE SCALE GENOMIC DNA]</scope>
    <source>
        <strain evidence="12">LCS9</strain>
    </source>
</reference>
<dbReference type="Proteomes" id="UP000077177">
    <property type="component" value="Chromosome"/>
</dbReference>
<evidence type="ECO:0000256" key="4">
    <source>
        <dbReference type="ARBA" id="ARBA00022531"/>
    </source>
</evidence>
<dbReference type="OrthoDB" id="951235at2"/>
<evidence type="ECO:0000313" key="12">
    <source>
        <dbReference type="Proteomes" id="UP000077177"/>
    </source>
</evidence>
<keyword evidence="4" id="KW-0602">Photosynthesis</keyword>
<keyword evidence="8" id="KW-0408">Iron</keyword>